<dbReference type="RefSeq" id="XP_013266451.1">
    <property type="nucleotide sequence ID" value="XM_013410997.1"/>
</dbReference>
<sequence length="332" mass="36923">MLPLLYFSHKLTVRDDPWYFATWNIMLRPGRSMANCEQCHGQGRGSSLIRRWNIFKDNFWAPVKILKTLYALGRVIGEDPNTIQPTPPPFLNIGPDSAIDVQSVEENTPKVLGNEVTDSSAKAPASASQIYHAALLNGNTLDDILAAFETNTPGSSIRAEHAVVTQSPIISRDNEERLTGPFKRRHYRDASLRSKTQETTFAQISDSSLISSLEPCPVFYGSEVKAVTESPSTSPRSQCQTRSVSSPHAYDAFKEQDENKLAISTESTQCPTYMRRHNHSAGPKRPLSGDRKSLALLQETGTMSSPALSSSSPTRRAKLQRRVKVYKDEERV</sequence>
<feature type="compositionally biased region" description="Polar residues" evidence="1">
    <location>
        <begin position="229"/>
        <end position="246"/>
    </location>
</feature>
<keyword evidence="3" id="KW-1185">Reference proteome</keyword>
<evidence type="ECO:0000313" key="2">
    <source>
        <dbReference type="EMBL" id="KEF63861.1"/>
    </source>
</evidence>
<dbReference type="HOGENOM" id="CLU_717692_0_0_1"/>
<dbReference type="GeneID" id="25276785"/>
<feature type="compositionally biased region" description="Low complexity" evidence="1">
    <location>
        <begin position="304"/>
        <end position="313"/>
    </location>
</feature>
<feature type="region of interest" description="Disordered" evidence="1">
    <location>
        <begin position="268"/>
        <end position="332"/>
    </location>
</feature>
<comment type="caution">
    <text evidence="2">The sequence shown here is derived from an EMBL/GenBank/DDBJ whole genome shotgun (WGS) entry which is preliminary data.</text>
</comment>
<reference evidence="2 3" key="1">
    <citation type="submission" date="2013-03" db="EMBL/GenBank/DDBJ databases">
        <title>The Genome Sequence of Exophiala aquamarina CBS 119918.</title>
        <authorList>
            <consortium name="The Broad Institute Genomics Platform"/>
            <person name="Cuomo C."/>
            <person name="de Hoog S."/>
            <person name="Gorbushina A."/>
            <person name="Walker B."/>
            <person name="Young S.K."/>
            <person name="Zeng Q."/>
            <person name="Gargeya S."/>
            <person name="Fitzgerald M."/>
            <person name="Haas B."/>
            <person name="Abouelleil A."/>
            <person name="Allen A.W."/>
            <person name="Alvarado L."/>
            <person name="Arachchi H.M."/>
            <person name="Berlin A.M."/>
            <person name="Chapman S.B."/>
            <person name="Gainer-Dewar J."/>
            <person name="Goldberg J."/>
            <person name="Griggs A."/>
            <person name="Gujja S."/>
            <person name="Hansen M."/>
            <person name="Howarth C."/>
            <person name="Imamovic A."/>
            <person name="Ireland A."/>
            <person name="Larimer J."/>
            <person name="McCowan C."/>
            <person name="Murphy C."/>
            <person name="Pearson M."/>
            <person name="Poon T.W."/>
            <person name="Priest M."/>
            <person name="Roberts A."/>
            <person name="Saif S."/>
            <person name="Shea T."/>
            <person name="Sisk P."/>
            <person name="Sykes S."/>
            <person name="Wortman J."/>
            <person name="Nusbaum C."/>
            <person name="Birren B."/>
        </authorList>
    </citation>
    <scope>NUCLEOTIDE SEQUENCE [LARGE SCALE GENOMIC DNA]</scope>
    <source>
        <strain evidence="2 3">CBS 119918</strain>
    </source>
</reference>
<protein>
    <submittedName>
        <fullName evidence="2">Uncharacterized protein</fullName>
    </submittedName>
</protein>
<dbReference type="OrthoDB" id="4161222at2759"/>
<dbReference type="Proteomes" id="UP000027920">
    <property type="component" value="Unassembled WGS sequence"/>
</dbReference>
<proteinExistence type="predicted"/>
<gene>
    <name evidence="2" type="ORF">A1O9_01839</name>
</gene>
<accession>A0A072PVH2</accession>
<dbReference type="AlphaFoldDB" id="A0A072PVH2"/>
<evidence type="ECO:0000256" key="1">
    <source>
        <dbReference type="SAM" id="MobiDB-lite"/>
    </source>
</evidence>
<feature type="region of interest" description="Disordered" evidence="1">
    <location>
        <begin position="227"/>
        <end position="248"/>
    </location>
</feature>
<dbReference type="VEuPathDB" id="FungiDB:A1O9_01839"/>
<dbReference type="EMBL" id="AMGV01000001">
    <property type="protein sequence ID" value="KEF63861.1"/>
    <property type="molecule type" value="Genomic_DNA"/>
</dbReference>
<name>A0A072PVH2_9EURO</name>
<organism evidence="2 3">
    <name type="scientific">Exophiala aquamarina CBS 119918</name>
    <dbReference type="NCBI Taxonomy" id="1182545"/>
    <lineage>
        <taxon>Eukaryota</taxon>
        <taxon>Fungi</taxon>
        <taxon>Dikarya</taxon>
        <taxon>Ascomycota</taxon>
        <taxon>Pezizomycotina</taxon>
        <taxon>Eurotiomycetes</taxon>
        <taxon>Chaetothyriomycetidae</taxon>
        <taxon>Chaetothyriales</taxon>
        <taxon>Herpotrichiellaceae</taxon>
        <taxon>Exophiala</taxon>
    </lineage>
</organism>
<evidence type="ECO:0000313" key="3">
    <source>
        <dbReference type="Proteomes" id="UP000027920"/>
    </source>
</evidence>
<feature type="compositionally biased region" description="Basic residues" evidence="1">
    <location>
        <begin position="315"/>
        <end position="324"/>
    </location>
</feature>